<evidence type="ECO:0000313" key="11">
    <source>
        <dbReference type="EMBL" id="KDE39297.1"/>
    </source>
</evidence>
<dbReference type="RefSeq" id="WP_036548235.1">
    <property type="nucleotide sequence ID" value="NZ_JBKBNO010000002.1"/>
</dbReference>
<evidence type="ECO:0000256" key="3">
    <source>
        <dbReference type="ARBA" id="ARBA00022475"/>
    </source>
</evidence>
<dbReference type="Proteomes" id="UP000027318">
    <property type="component" value="Unassembled WGS sequence"/>
</dbReference>
<dbReference type="PANTHER" id="PTHR35011:SF2">
    <property type="entry name" value="2,3-DIKETO-L-GULONATE TRAP TRANSPORTER SMALL PERMEASE PROTEIN YIAM"/>
    <property type="match status" value="1"/>
</dbReference>
<comment type="caution">
    <text evidence="11">The sequence shown here is derived from an EMBL/GenBank/DDBJ whole genome shotgun (WGS) entry which is preliminary data.</text>
</comment>
<comment type="subcellular location">
    <subcellularLocation>
        <location evidence="1 9">Cell inner membrane</location>
        <topology evidence="1 9">Multi-pass membrane protein</topology>
    </subcellularLocation>
</comment>
<keyword evidence="2 9" id="KW-0813">Transport</keyword>
<dbReference type="PANTHER" id="PTHR35011">
    <property type="entry name" value="2,3-DIKETO-L-GULONATE TRAP TRANSPORTER SMALL PERMEASE PROTEIN YIAM"/>
    <property type="match status" value="1"/>
</dbReference>
<comment type="subunit">
    <text evidence="9">The complex comprises the extracytoplasmic solute receptor protein and the two transmembrane proteins.</text>
</comment>
<dbReference type="EMBL" id="JMSZ01000032">
    <property type="protein sequence ID" value="KDE39297.1"/>
    <property type="molecule type" value="Genomic_DNA"/>
</dbReference>
<evidence type="ECO:0000259" key="10">
    <source>
        <dbReference type="Pfam" id="PF04290"/>
    </source>
</evidence>
<evidence type="ECO:0000256" key="6">
    <source>
        <dbReference type="ARBA" id="ARBA00022989"/>
    </source>
</evidence>
<dbReference type="AlphaFoldDB" id="A0A063Y435"/>
<keyword evidence="6 9" id="KW-1133">Transmembrane helix</keyword>
<evidence type="ECO:0000313" key="12">
    <source>
        <dbReference type="Proteomes" id="UP000027318"/>
    </source>
</evidence>
<keyword evidence="3" id="KW-1003">Cell membrane</keyword>
<evidence type="ECO:0000256" key="7">
    <source>
        <dbReference type="ARBA" id="ARBA00023136"/>
    </source>
</evidence>
<evidence type="ECO:0000256" key="9">
    <source>
        <dbReference type="RuleBase" id="RU369079"/>
    </source>
</evidence>
<feature type="transmembrane region" description="Helical" evidence="9">
    <location>
        <begin position="15"/>
        <end position="38"/>
    </location>
</feature>
<dbReference type="Pfam" id="PF04290">
    <property type="entry name" value="DctQ"/>
    <property type="match status" value="1"/>
</dbReference>
<feature type="transmembrane region" description="Helical" evidence="9">
    <location>
        <begin position="88"/>
        <end position="107"/>
    </location>
</feature>
<dbReference type="PATRIC" id="fig|267850.7.peg.2394"/>
<name>A0A063Y435_9GAMM</name>
<keyword evidence="12" id="KW-1185">Reference proteome</keyword>
<feature type="domain" description="Tripartite ATP-independent periplasmic transporters DctQ component" evidence="10">
    <location>
        <begin position="26"/>
        <end position="153"/>
    </location>
</feature>
<feature type="transmembrane region" description="Helical" evidence="9">
    <location>
        <begin position="50"/>
        <end position="67"/>
    </location>
</feature>
<protein>
    <recommendedName>
        <fullName evidence="9">TRAP transporter small permease protein</fullName>
    </recommendedName>
</protein>
<evidence type="ECO:0000256" key="2">
    <source>
        <dbReference type="ARBA" id="ARBA00022448"/>
    </source>
</evidence>
<dbReference type="OrthoDB" id="4250245at2"/>
<keyword evidence="5 9" id="KW-0812">Transmembrane</keyword>
<feature type="transmembrane region" description="Helical" evidence="9">
    <location>
        <begin position="127"/>
        <end position="147"/>
    </location>
</feature>
<sequence>MQLYKQCIDRLTQSVFWVGVVSGILMTLLIFVSTLMRYIGGRPVRFSDELAGLLFISLTFFCLPHILNQGRHIRIEILLKVLPAKLVILADLLATLALVSFCGIFLYESFDFMNFSREIHSTTDISGILLWPWMAIMPFSMVLCLLVQLRHGFRQPVAILTDSEDAYL</sequence>
<dbReference type="GO" id="GO:0015740">
    <property type="term" value="P:C4-dicarboxylate transport"/>
    <property type="evidence" value="ECO:0007669"/>
    <property type="project" value="TreeGrafter"/>
</dbReference>
<dbReference type="InterPro" id="IPR007387">
    <property type="entry name" value="TRAP_DctQ"/>
</dbReference>
<gene>
    <name evidence="11" type="ORF">ADINL_2426</name>
</gene>
<evidence type="ECO:0000256" key="4">
    <source>
        <dbReference type="ARBA" id="ARBA00022519"/>
    </source>
</evidence>
<accession>A0A063Y435</accession>
<reference evidence="11 12" key="1">
    <citation type="journal article" date="2005" name="Int. J. Syst. Evol. Microbiol.">
        <title>Nitrincola lacisaponensis gen. nov., sp. nov., a novel alkaliphilic bacterium isolated from an alkaline, saline lake.</title>
        <authorList>
            <person name="Dimitriu P.A."/>
            <person name="Shukla S.K."/>
            <person name="Conradt J."/>
            <person name="Marquez M.C."/>
            <person name="Ventosa A."/>
            <person name="Maglia A."/>
            <person name="Peyton B.M."/>
            <person name="Pinkart H.C."/>
            <person name="Mormile M.R."/>
        </authorList>
    </citation>
    <scope>NUCLEOTIDE SEQUENCE [LARGE SCALE GENOMIC DNA]</scope>
    <source>
        <strain evidence="11 12">4CA</strain>
    </source>
</reference>
<comment type="similarity">
    <text evidence="8 9">Belongs to the TRAP transporter small permease family.</text>
</comment>
<dbReference type="GO" id="GO:0022857">
    <property type="term" value="F:transmembrane transporter activity"/>
    <property type="evidence" value="ECO:0007669"/>
    <property type="project" value="UniProtKB-UniRule"/>
</dbReference>
<dbReference type="InterPro" id="IPR055348">
    <property type="entry name" value="DctQ"/>
</dbReference>
<evidence type="ECO:0000256" key="8">
    <source>
        <dbReference type="ARBA" id="ARBA00038436"/>
    </source>
</evidence>
<evidence type="ECO:0000256" key="1">
    <source>
        <dbReference type="ARBA" id="ARBA00004429"/>
    </source>
</evidence>
<keyword evidence="7 9" id="KW-0472">Membrane</keyword>
<dbReference type="GO" id="GO:0005886">
    <property type="term" value="C:plasma membrane"/>
    <property type="evidence" value="ECO:0007669"/>
    <property type="project" value="UniProtKB-SubCell"/>
</dbReference>
<keyword evidence="4 9" id="KW-0997">Cell inner membrane</keyword>
<comment type="function">
    <text evidence="9">Part of the tripartite ATP-independent periplasmic (TRAP) transport system.</text>
</comment>
<proteinExistence type="inferred from homology"/>
<dbReference type="STRING" id="267850.ADINL_2426"/>
<organism evidence="11 12">
    <name type="scientific">Nitrincola lacisaponensis</name>
    <dbReference type="NCBI Taxonomy" id="267850"/>
    <lineage>
        <taxon>Bacteria</taxon>
        <taxon>Pseudomonadati</taxon>
        <taxon>Pseudomonadota</taxon>
        <taxon>Gammaproteobacteria</taxon>
        <taxon>Oceanospirillales</taxon>
        <taxon>Oceanospirillaceae</taxon>
        <taxon>Nitrincola</taxon>
    </lineage>
</organism>
<evidence type="ECO:0000256" key="5">
    <source>
        <dbReference type="ARBA" id="ARBA00022692"/>
    </source>
</evidence>